<sequence length="533" mass="58536">MVHDKAAKEAFVSNLLGGSVSEINLVTLVAPSALLLWSVLQARQHFFTPYTTAACATDILLNCIAILLAITLYSWSPLLLNALIISHAVFAAFTTAPPNTHSHPRAPVDSRSSAPAKDPLPQKPFVTAWRGAMLIVTCAAILAVDFHIFPRRFAKVENWGTSLMDLGVGSFVFSAGVVSARPLLKQQAGGNTLPLSTRLYASVRHSFPLLVLGLIRLYSVKGLDYAEHVTEYGVHWNFFFTLGFLPPFLALFDSAFALLPSFTALSILLGVSYEVVLDFTDLTAFIVTAPRTNLFNQNREGIFSFFGYLAIFLSGRATGMYVLPREAASDDTARRGSSLRKNGLKLAQDSIKELRTELARVRFNPFRVSAASIPQTKQLSGLLKRSTIGRLVFWAAVWSSLYVFSTSYYGLNLRVSRRLANLPYFLWVTAFNCGQLALFCAIETLFFPGIYAAKSQEEESRRAKEATSRVLNAFNRNGLALFLLANLLTGLVNLTIPTLRTTQMQSMAVLVAYMSILSGVALGLDAYNISIKV</sequence>
<evidence type="ECO:0000256" key="8">
    <source>
        <dbReference type="ARBA" id="ARBA00023136"/>
    </source>
</evidence>
<keyword evidence="6 9" id="KW-0812">Transmembrane</keyword>
<dbReference type="EMBL" id="JAGTJR010000001">
    <property type="protein sequence ID" value="KAH7065222.1"/>
    <property type="molecule type" value="Genomic_DNA"/>
</dbReference>
<evidence type="ECO:0000256" key="7">
    <source>
        <dbReference type="ARBA" id="ARBA00022989"/>
    </source>
</evidence>
<evidence type="ECO:0000256" key="2">
    <source>
        <dbReference type="ARBA" id="ARBA00004477"/>
    </source>
</evidence>
<dbReference type="Pfam" id="PF06423">
    <property type="entry name" value="GWT1"/>
    <property type="match status" value="1"/>
</dbReference>
<accession>A0ABQ8GVE5</accession>
<proteinExistence type="inferred from homology"/>
<dbReference type="EC" id="2.3.-.-" evidence="9"/>
<dbReference type="PANTHER" id="PTHR20661">
    <property type="entry name" value="PHOSPHATIDYLINOSITOL-GLYCAN BIOSYNTHESIS CLASS W PROTEIN"/>
    <property type="match status" value="1"/>
</dbReference>
<evidence type="ECO:0000256" key="4">
    <source>
        <dbReference type="ARBA" id="ARBA00007559"/>
    </source>
</evidence>
<feature type="transmembrane region" description="Helical" evidence="9">
    <location>
        <begin position="387"/>
        <end position="404"/>
    </location>
</feature>
<evidence type="ECO:0000313" key="12">
    <source>
        <dbReference type="Proteomes" id="UP000774617"/>
    </source>
</evidence>
<dbReference type="PIRSF" id="PIRSF017321">
    <property type="entry name" value="GWT1"/>
    <property type="match status" value="1"/>
</dbReference>
<comment type="similarity">
    <text evidence="4 9">Belongs to the PIGW family.</text>
</comment>
<evidence type="ECO:0000256" key="9">
    <source>
        <dbReference type="RuleBase" id="RU280819"/>
    </source>
</evidence>
<name>A0ABQ8GVE5_9PEZI</name>
<comment type="pathway">
    <text evidence="3 9">Glycolipid biosynthesis; glycosylphosphatidylinositol-anchor biosynthesis.</text>
</comment>
<evidence type="ECO:0000256" key="1">
    <source>
        <dbReference type="ARBA" id="ARBA00002531"/>
    </source>
</evidence>
<dbReference type="InterPro" id="IPR009447">
    <property type="entry name" value="PIGW/GWT1"/>
</dbReference>
<feature type="transmembrane region" description="Helical" evidence="9">
    <location>
        <begin position="424"/>
        <end position="453"/>
    </location>
</feature>
<dbReference type="Proteomes" id="UP000774617">
    <property type="component" value="Unassembled WGS sequence"/>
</dbReference>
<dbReference type="PANTHER" id="PTHR20661:SF0">
    <property type="entry name" value="PHOSPHATIDYLINOSITOL-GLYCAN BIOSYNTHESIS CLASS W PROTEIN"/>
    <property type="match status" value="1"/>
</dbReference>
<keyword evidence="7 9" id="KW-1133">Transmembrane helix</keyword>
<evidence type="ECO:0000313" key="11">
    <source>
        <dbReference type="EMBL" id="KAH7065222.1"/>
    </source>
</evidence>
<comment type="function">
    <text evidence="9">A acetyltransferase, which acetylates the inositol ring of phosphatidylinositol during biosynthesis of GPI-anchor.</text>
</comment>
<feature type="transmembrane region" description="Helical" evidence="9">
    <location>
        <begin position="238"/>
        <end position="259"/>
    </location>
</feature>
<comment type="caution">
    <text evidence="11">The sequence shown here is derived from an EMBL/GenBank/DDBJ whole genome shotgun (WGS) entry which is preliminary data.</text>
</comment>
<feature type="transmembrane region" description="Helical" evidence="9">
    <location>
        <begin position="161"/>
        <end position="178"/>
    </location>
</feature>
<evidence type="ECO:0000256" key="6">
    <source>
        <dbReference type="ARBA" id="ARBA00022692"/>
    </source>
</evidence>
<evidence type="ECO:0000256" key="10">
    <source>
        <dbReference type="SAM" id="MobiDB-lite"/>
    </source>
</evidence>
<keyword evidence="9" id="KW-0808">Transferase</keyword>
<keyword evidence="12" id="KW-1185">Reference proteome</keyword>
<keyword evidence="5 9" id="KW-0337">GPI-anchor biosynthesis</keyword>
<gene>
    <name evidence="11" type="ORF">B0J12DRAFT_639531</name>
</gene>
<keyword evidence="8 9" id="KW-0472">Membrane</keyword>
<evidence type="ECO:0000256" key="3">
    <source>
        <dbReference type="ARBA" id="ARBA00004687"/>
    </source>
</evidence>
<feature type="transmembrane region" description="Helical" evidence="9">
    <location>
        <begin position="474"/>
        <end position="496"/>
    </location>
</feature>
<feature type="transmembrane region" description="Helical" evidence="9">
    <location>
        <begin position="199"/>
        <end position="218"/>
    </location>
</feature>
<reference evidence="11 12" key="1">
    <citation type="journal article" date="2021" name="Nat. Commun.">
        <title>Genetic determinants of endophytism in the Arabidopsis root mycobiome.</title>
        <authorList>
            <person name="Mesny F."/>
            <person name="Miyauchi S."/>
            <person name="Thiergart T."/>
            <person name="Pickel B."/>
            <person name="Atanasova L."/>
            <person name="Karlsson M."/>
            <person name="Huettel B."/>
            <person name="Barry K.W."/>
            <person name="Haridas S."/>
            <person name="Chen C."/>
            <person name="Bauer D."/>
            <person name="Andreopoulos W."/>
            <person name="Pangilinan J."/>
            <person name="LaButti K."/>
            <person name="Riley R."/>
            <person name="Lipzen A."/>
            <person name="Clum A."/>
            <person name="Drula E."/>
            <person name="Henrissat B."/>
            <person name="Kohler A."/>
            <person name="Grigoriev I.V."/>
            <person name="Martin F.M."/>
            <person name="Hacquard S."/>
        </authorList>
    </citation>
    <scope>NUCLEOTIDE SEQUENCE [LARGE SCALE GENOMIC DNA]</scope>
    <source>
        <strain evidence="11 12">MPI-SDFR-AT-0080</strain>
    </source>
</reference>
<evidence type="ECO:0000256" key="5">
    <source>
        <dbReference type="ARBA" id="ARBA00022502"/>
    </source>
</evidence>
<keyword evidence="9" id="KW-0012">Acyltransferase</keyword>
<protein>
    <recommendedName>
        <fullName evidence="9">GPI-anchored wall transfer protein</fullName>
        <ecNumber evidence="9">2.3.-.-</ecNumber>
    </recommendedName>
</protein>
<feature type="transmembrane region" description="Helical" evidence="9">
    <location>
        <begin position="127"/>
        <end position="149"/>
    </location>
</feature>
<comment type="subcellular location">
    <subcellularLocation>
        <location evidence="2 9">Endoplasmic reticulum membrane</location>
        <topology evidence="2 9">Multi-pass membrane protein</topology>
    </subcellularLocation>
</comment>
<organism evidence="11 12">
    <name type="scientific">Macrophomina phaseolina</name>
    <dbReference type="NCBI Taxonomy" id="35725"/>
    <lineage>
        <taxon>Eukaryota</taxon>
        <taxon>Fungi</taxon>
        <taxon>Dikarya</taxon>
        <taxon>Ascomycota</taxon>
        <taxon>Pezizomycotina</taxon>
        <taxon>Dothideomycetes</taxon>
        <taxon>Dothideomycetes incertae sedis</taxon>
        <taxon>Botryosphaeriales</taxon>
        <taxon>Botryosphaeriaceae</taxon>
        <taxon>Macrophomina</taxon>
    </lineage>
</organism>
<feature type="region of interest" description="Disordered" evidence="10">
    <location>
        <begin position="99"/>
        <end position="119"/>
    </location>
</feature>
<keyword evidence="9" id="KW-0256">Endoplasmic reticulum</keyword>
<feature type="transmembrane region" description="Helical" evidence="9">
    <location>
        <begin position="301"/>
        <end position="323"/>
    </location>
</feature>
<feature type="transmembrane region" description="Helical" evidence="9">
    <location>
        <begin position="508"/>
        <end position="527"/>
    </location>
</feature>
<feature type="transmembrane region" description="Helical" evidence="9">
    <location>
        <begin position="266"/>
        <end position="289"/>
    </location>
</feature>
<comment type="function">
    <text evidence="1">Probable acetyltransferase, which acetylates the inositol ring of phosphatidylinositol during biosynthesis of GPI-anchor.</text>
</comment>
<feature type="transmembrane region" description="Helical" evidence="9">
    <location>
        <begin position="23"/>
        <end position="40"/>
    </location>
</feature>